<dbReference type="PANTHER" id="PTHR13947">
    <property type="entry name" value="GNAT FAMILY N-ACETYLTRANSFERASE"/>
    <property type="match status" value="1"/>
</dbReference>
<dbReference type="OrthoDB" id="41532at2759"/>
<proteinExistence type="predicted"/>
<keyword evidence="1" id="KW-0808">Transferase</keyword>
<dbReference type="GO" id="GO:0008080">
    <property type="term" value="F:N-acetyltransferase activity"/>
    <property type="evidence" value="ECO:0007669"/>
    <property type="project" value="InterPro"/>
</dbReference>
<name>A0A9P6LQ20_9FUNG</name>
<evidence type="ECO:0000259" key="2">
    <source>
        <dbReference type="PROSITE" id="PS51186"/>
    </source>
</evidence>
<accession>A0A9P6LQ20</accession>
<evidence type="ECO:0000313" key="4">
    <source>
        <dbReference type="Proteomes" id="UP000749646"/>
    </source>
</evidence>
<dbReference type="Gene3D" id="3.40.630.30">
    <property type="match status" value="1"/>
</dbReference>
<evidence type="ECO:0000313" key="3">
    <source>
        <dbReference type="EMBL" id="KAF9921884.1"/>
    </source>
</evidence>
<dbReference type="PROSITE" id="PS51186">
    <property type="entry name" value="GNAT"/>
    <property type="match status" value="1"/>
</dbReference>
<feature type="domain" description="N-acetyltransferase" evidence="2">
    <location>
        <begin position="3"/>
        <end position="160"/>
    </location>
</feature>
<dbReference type="AlphaFoldDB" id="A0A9P6LQ20"/>
<dbReference type="InterPro" id="IPR000182">
    <property type="entry name" value="GNAT_dom"/>
</dbReference>
<organism evidence="3 4">
    <name type="scientific">Modicella reniformis</name>
    <dbReference type="NCBI Taxonomy" id="1440133"/>
    <lineage>
        <taxon>Eukaryota</taxon>
        <taxon>Fungi</taxon>
        <taxon>Fungi incertae sedis</taxon>
        <taxon>Mucoromycota</taxon>
        <taxon>Mortierellomycotina</taxon>
        <taxon>Mortierellomycetes</taxon>
        <taxon>Mortierellales</taxon>
        <taxon>Mortierellaceae</taxon>
        <taxon>Modicella</taxon>
    </lineage>
</organism>
<dbReference type="EMBL" id="JAAAHW010010946">
    <property type="protein sequence ID" value="KAF9921884.1"/>
    <property type="molecule type" value="Genomic_DNA"/>
</dbReference>
<dbReference type="InterPro" id="IPR050769">
    <property type="entry name" value="NAT_camello-type"/>
</dbReference>
<gene>
    <name evidence="3" type="ORF">BGZ65_010007</name>
</gene>
<dbReference type="CDD" id="cd04301">
    <property type="entry name" value="NAT_SF"/>
    <property type="match status" value="1"/>
</dbReference>
<evidence type="ECO:0000256" key="1">
    <source>
        <dbReference type="ARBA" id="ARBA00022679"/>
    </source>
</evidence>
<reference evidence="3" key="1">
    <citation type="journal article" date="2020" name="Fungal Divers.">
        <title>Resolving the Mortierellaceae phylogeny through synthesis of multi-gene phylogenetics and phylogenomics.</title>
        <authorList>
            <person name="Vandepol N."/>
            <person name="Liber J."/>
            <person name="Desiro A."/>
            <person name="Na H."/>
            <person name="Kennedy M."/>
            <person name="Barry K."/>
            <person name="Grigoriev I.V."/>
            <person name="Miller A.N."/>
            <person name="O'Donnell K."/>
            <person name="Stajich J.E."/>
            <person name="Bonito G."/>
        </authorList>
    </citation>
    <scope>NUCLEOTIDE SEQUENCE</scope>
    <source>
        <strain evidence="3">MES-2147</strain>
    </source>
</reference>
<dbReference type="Pfam" id="PF00583">
    <property type="entry name" value="Acetyltransf_1"/>
    <property type="match status" value="1"/>
</dbReference>
<keyword evidence="4" id="KW-1185">Reference proteome</keyword>
<sequence length="160" mass="18579">MSVTIRNFERADQDVVRNLVLEGLAERWGSDFDPSYNQDLIDMYSYYVEHHRASVVVLEHSEHEDVYNTWSAEPAALRSAQLSGLRLCRMMRLSVSKDHRGKGYAKRIILYLVHVARRLVFDKILVETETLWVSAVNVYKSMDFDVVEAGEENVHFELTL</sequence>
<dbReference type="PANTHER" id="PTHR13947:SF37">
    <property type="entry name" value="LD18367P"/>
    <property type="match status" value="1"/>
</dbReference>
<comment type="caution">
    <text evidence="3">The sequence shown here is derived from an EMBL/GenBank/DDBJ whole genome shotgun (WGS) entry which is preliminary data.</text>
</comment>
<dbReference type="InterPro" id="IPR016181">
    <property type="entry name" value="Acyl_CoA_acyltransferase"/>
</dbReference>
<dbReference type="Proteomes" id="UP000749646">
    <property type="component" value="Unassembled WGS sequence"/>
</dbReference>
<protein>
    <recommendedName>
        <fullName evidence="2">N-acetyltransferase domain-containing protein</fullName>
    </recommendedName>
</protein>
<dbReference type="SUPFAM" id="SSF55729">
    <property type="entry name" value="Acyl-CoA N-acyltransferases (Nat)"/>
    <property type="match status" value="1"/>
</dbReference>